<dbReference type="Proteomes" id="UP000543030">
    <property type="component" value="Unassembled WGS sequence"/>
</dbReference>
<dbReference type="EMBL" id="JACHHN010000002">
    <property type="protein sequence ID" value="MBB5190165.1"/>
    <property type="molecule type" value="Genomic_DNA"/>
</dbReference>
<keyword evidence="2" id="KW-1185">Reference proteome</keyword>
<evidence type="ECO:0000313" key="1">
    <source>
        <dbReference type="EMBL" id="MBB5190165.1"/>
    </source>
</evidence>
<sequence>MDTSTLRRQRAGGRAAGFMLDMLAAAAFVLAVNQAMNIADAADTTASAPGIEQAQITPAGLIVQPRATRAACKPIEESASPLLQGYGRYLLAEHAIAAGDVLSLPASCPQKQSALTVQPALQVNDEQELVQPEGLRLI</sequence>
<accession>A0A840R9Y4</accession>
<comment type="caution">
    <text evidence="1">The sequence shown here is derived from an EMBL/GenBank/DDBJ whole genome shotgun (WGS) entry which is preliminary data.</text>
</comment>
<evidence type="ECO:0000313" key="2">
    <source>
        <dbReference type="Proteomes" id="UP000543030"/>
    </source>
</evidence>
<gene>
    <name evidence="1" type="ORF">HNQ50_000887</name>
</gene>
<organism evidence="1 2">
    <name type="scientific">Silvimonas terrae</name>
    <dbReference type="NCBI Taxonomy" id="300266"/>
    <lineage>
        <taxon>Bacteria</taxon>
        <taxon>Pseudomonadati</taxon>
        <taxon>Pseudomonadota</taxon>
        <taxon>Betaproteobacteria</taxon>
        <taxon>Neisseriales</taxon>
        <taxon>Chitinibacteraceae</taxon>
        <taxon>Silvimonas</taxon>
    </lineage>
</organism>
<dbReference type="AlphaFoldDB" id="A0A840R9Y4"/>
<protein>
    <submittedName>
        <fullName evidence="1">Uncharacterized protein</fullName>
    </submittedName>
</protein>
<dbReference type="RefSeq" id="WP_184098006.1">
    <property type="nucleotide sequence ID" value="NZ_JACHHN010000002.1"/>
</dbReference>
<proteinExistence type="predicted"/>
<reference evidence="1 2" key="1">
    <citation type="submission" date="2020-08" db="EMBL/GenBank/DDBJ databases">
        <title>Genomic Encyclopedia of Type Strains, Phase IV (KMG-IV): sequencing the most valuable type-strain genomes for metagenomic binning, comparative biology and taxonomic classification.</title>
        <authorList>
            <person name="Goeker M."/>
        </authorList>
    </citation>
    <scope>NUCLEOTIDE SEQUENCE [LARGE SCALE GENOMIC DNA]</scope>
    <source>
        <strain evidence="1 2">DSM 18233</strain>
    </source>
</reference>
<name>A0A840R9Y4_9NEIS</name>